<sequence length="58" mass="6355">MQSHMNLMIKQTSRAFSGSRSPLLALPCHAKIKSESHYALQAFLLFASHSLVVTAPSN</sequence>
<organism evidence="1 2">
    <name type="scientific">Vigna angularis var. angularis</name>
    <dbReference type="NCBI Taxonomy" id="157739"/>
    <lineage>
        <taxon>Eukaryota</taxon>
        <taxon>Viridiplantae</taxon>
        <taxon>Streptophyta</taxon>
        <taxon>Embryophyta</taxon>
        <taxon>Tracheophyta</taxon>
        <taxon>Spermatophyta</taxon>
        <taxon>Magnoliopsida</taxon>
        <taxon>eudicotyledons</taxon>
        <taxon>Gunneridae</taxon>
        <taxon>Pentapetalae</taxon>
        <taxon>rosids</taxon>
        <taxon>fabids</taxon>
        <taxon>Fabales</taxon>
        <taxon>Fabaceae</taxon>
        <taxon>Papilionoideae</taxon>
        <taxon>50 kb inversion clade</taxon>
        <taxon>NPAAA clade</taxon>
        <taxon>indigoferoid/millettioid clade</taxon>
        <taxon>Phaseoleae</taxon>
        <taxon>Vigna</taxon>
    </lineage>
</organism>
<evidence type="ECO:0000313" key="2">
    <source>
        <dbReference type="Proteomes" id="UP000291084"/>
    </source>
</evidence>
<keyword evidence="2" id="KW-1185">Reference proteome</keyword>
<evidence type="ECO:0000313" key="1">
    <source>
        <dbReference type="EMBL" id="BAT85658.1"/>
    </source>
</evidence>
<gene>
    <name evidence="1" type="primary">Vigan.04G322900</name>
    <name evidence="1" type="ORF">VIGAN_04322900</name>
</gene>
<dbReference type="Proteomes" id="UP000291084">
    <property type="component" value="Chromosome 4"/>
</dbReference>
<dbReference type="AlphaFoldDB" id="A0A0S3RYJ2"/>
<reference evidence="1 2" key="1">
    <citation type="journal article" date="2015" name="Sci. Rep.">
        <title>The power of single molecule real-time sequencing technology in the de novo assembly of a eukaryotic genome.</title>
        <authorList>
            <person name="Sakai H."/>
            <person name="Naito K."/>
            <person name="Ogiso-Tanaka E."/>
            <person name="Takahashi Y."/>
            <person name="Iseki K."/>
            <person name="Muto C."/>
            <person name="Satou K."/>
            <person name="Teruya K."/>
            <person name="Shiroma A."/>
            <person name="Shimoji M."/>
            <person name="Hirano T."/>
            <person name="Itoh T."/>
            <person name="Kaga A."/>
            <person name="Tomooka N."/>
        </authorList>
    </citation>
    <scope>NUCLEOTIDE SEQUENCE [LARGE SCALE GENOMIC DNA]</scope>
    <source>
        <strain evidence="2">cv. Shumari</strain>
    </source>
</reference>
<proteinExistence type="predicted"/>
<name>A0A0S3RYJ2_PHAAN</name>
<dbReference type="EMBL" id="AP015037">
    <property type="protein sequence ID" value="BAT85658.1"/>
    <property type="molecule type" value="Genomic_DNA"/>
</dbReference>
<accession>A0A0S3RYJ2</accession>
<protein>
    <submittedName>
        <fullName evidence="1">Uncharacterized protein</fullName>
    </submittedName>
</protein>